<evidence type="ECO:0000313" key="5">
    <source>
        <dbReference type="Proteomes" id="UP001161389"/>
    </source>
</evidence>
<gene>
    <name evidence="4" type="ORF">GCM10007876_21140</name>
</gene>
<dbReference type="Pfam" id="PF00959">
    <property type="entry name" value="Phage_lysozyme"/>
    <property type="match status" value="1"/>
</dbReference>
<reference evidence="4" key="1">
    <citation type="journal article" date="2014" name="Int. J. Syst. Evol. Microbiol.">
        <title>Complete genome sequence of Corynebacterium casei LMG S-19264T (=DSM 44701T), isolated from a smear-ripened cheese.</title>
        <authorList>
            <consortium name="US DOE Joint Genome Institute (JGI-PGF)"/>
            <person name="Walter F."/>
            <person name="Albersmeier A."/>
            <person name="Kalinowski J."/>
            <person name="Ruckert C."/>
        </authorList>
    </citation>
    <scope>NUCLEOTIDE SEQUENCE</scope>
    <source>
        <strain evidence="4">NBRC 110071</strain>
    </source>
</reference>
<sequence length="141" mass="16023">MSEFSIQRLKDDLKRHEGVRSTVYTCPAGKLTIGVGRNLEDRGLLESEIDFLLENDIAECIRSARQLVISFDQLNDVRQEVILNMIFNLGASRFSKFVKTIVAINDGFFEKAAAEMLDSRWATQVGDRAQELAERMRTGHE</sequence>
<dbReference type="Gene3D" id="1.10.530.40">
    <property type="match status" value="1"/>
</dbReference>
<protein>
    <recommendedName>
        <fullName evidence="3">Lysozyme</fullName>
        <ecNumber evidence="3">3.2.1.17</ecNumber>
    </recommendedName>
</protein>
<evidence type="ECO:0000313" key="4">
    <source>
        <dbReference type="EMBL" id="GLQ31635.1"/>
    </source>
</evidence>
<comment type="similarity">
    <text evidence="3">Belongs to the glycosyl hydrolase 24 family.</text>
</comment>
<organism evidence="4 5">
    <name type="scientific">Litoribrevibacter albus</name>
    <dbReference type="NCBI Taxonomy" id="1473156"/>
    <lineage>
        <taxon>Bacteria</taxon>
        <taxon>Pseudomonadati</taxon>
        <taxon>Pseudomonadota</taxon>
        <taxon>Gammaproteobacteria</taxon>
        <taxon>Oceanospirillales</taxon>
        <taxon>Oceanospirillaceae</taxon>
        <taxon>Litoribrevibacter</taxon>
    </lineage>
</organism>
<dbReference type="AlphaFoldDB" id="A0AA37S9I4"/>
<evidence type="ECO:0000256" key="2">
    <source>
        <dbReference type="ARBA" id="ARBA00022638"/>
    </source>
</evidence>
<dbReference type="GO" id="GO:0031640">
    <property type="term" value="P:killing of cells of another organism"/>
    <property type="evidence" value="ECO:0007669"/>
    <property type="project" value="UniProtKB-KW"/>
</dbReference>
<dbReference type="GO" id="GO:0009253">
    <property type="term" value="P:peptidoglycan catabolic process"/>
    <property type="evidence" value="ECO:0007669"/>
    <property type="project" value="InterPro"/>
</dbReference>
<keyword evidence="1 3" id="KW-0929">Antimicrobial</keyword>
<dbReference type="EMBL" id="BSNM01000014">
    <property type="protein sequence ID" value="GLQ31635.1"/>
    <property type="molecule type" value="Genomic_DNA"/>
</dbReference>
<dbReference type="GO" id="GO:0016998">
    <property type="term" value="P:cell wall macromolecule catabolic process"/>
    <property type="evidence" value="ECO:0007669"/>
    <property type="project" value="InterPro"/>
</dbReference>
<keyword evidence="2 3" id="KW-0081">Bacteriolytic enzyme</keyword>
<dbReference type="GO" id="GO:0042742">
    <property type="term" value="P:defense response to bacterium"/>
    <property type="evidence" value="ECO:0007669"/>
    <property type="project" value="UniProtKB-KW"/>
</dbReference>
<keyword evidence="3" id="KW-0378">Hydrolase</keyword>
<evidence type="ECO:0000256" key="1">
    <source>
        <dbReference type="ARBA" id="ARBA00022529"/>
    </source>
</evidence>
<dbReference type="GO" id="GO:0003796">
    <property type="term" value="F:lysozyme activity"/>
    <property type="evidence" value="ECO:0007669"/>
    <property type="project" value="UniProtKB-EC"/>
</dbReference>
<dbReference type="PANTHER" id="PTHR37406">
    <property type="entry name" value="T4-TYPE LYSOZYME 1-RELATED"/>
    <property type="match status" value="1"/>
</dbReference>
<keyword evidence="5" id="KW-1185">Reference proteome</keyword>
<dbReference type="InterPro" id="IPR023347">
    <property type="entry name" value="Lysozyme_dom_sf"/>
</dbReference>
<name>A0AA37S9I4_9GAMM</name>
<dbReference type="Proteomes" id="UP001161389">
    <property type="component" value="Unassembled WGS sequence"/>
</dbReference>
<dbReference type="InterPro" id="IPR002196">
    <property type="entry name" value="Glyco_hydro_24"/>
</dbReference>
<reference evidence="4" key="2">
    <citation type="submission" date="2023-01" db="EMBL/GenBank/DDBJ databases">
        <title>Draft genome sequence of Litoribrevibacter albus strain NBRC 110071.</title>
        <authorList>
            <person name="Sun Q."/>
            <person name="Mori K."/>
        </authorList>
    </citation>
    <scope>NUCLEOTIDE SEQUENCE</scope>
    <source>
        <strain evidence="4">NBRC 110071</strain>
    </source>
</reference>
<keyword evidence="3" id="KW-0326">Glycosidase</keyword>
<dbReference type="SUPFAM" id="SSF53955">
    <property type="entry name" value="Lysozyme-like"/>
    <property type="match status" value="1"/>
</dbReference>
<dbReference type="InterPro" id="IPR023346">
    <property type="entry name" value="Lysozyme-like_dom_sf"/>
</dbReference>
<comment type="caution">
    <text evidence="4">The sequence shown here is derived from an EMBL/GenBank/DDBJ whole genome shotgun (WGS) entry which is preliminary data.</text>
</comment>
<accession>A0AA37S9I4</accession>
<comment type="catalytic activity">
    <reaction evidence="3">
        <text>Hydrolysis of (1-&gt;4)-beta-linkages between N-acetylmuramic acid and N-acetyl-D-glucosamine residues in a peptidoglycan and between N-acetyl-D-glucosamine residues in chitodextrins.</text>
        <dbReference type="EC" id="3.2.1.17"/>
    </reaction>
</comment>
<dbReference type="PANTHER" id="PTHR37406:SF1">
    <property type="entry name" value="T4-TYPE LYSOZYME 1-RELATED"/>
    <property type="match status" value="1"/>
</dbReference>
<dbReference type="RefSeq" id="WP_284381316.1">
    <property type="nucleotide sequence ID" value="NZ_BSNM01000014.1"/>
</dbReference>
<proteinExistence type="inferred from homology"/>
<dbReference type="InterPro" id="IPR052619">
    <property type="entry name" value="Phage_lysozyme-like"/>
</dbReference>
<evidence type="ECO:0000256" key="3">
    <source>
        <dbReference type="RuleBase" id="RU003788"/>
    </source>
</evidence>
<dbReference type="EC" id="3.2.1.17" evidence="3"/>